<accession>A0A5B7J1R5</accession>
<dbReference type="EMBL" id="VSRR010074978">
    <property type="protein sequence ID" value="MPC87597.1"/>
    <property type="molecule type" value="Genomic_DNA"/>
</dbReference>
<dbReference type="Proteomes" id="UP000324222">
    <property type="component" value="Unassembled WGS sequence"/>
</dbReference>
<name>A0A5B7J1R5_PORTR</name>
<gene>
    <name evidence="1" type="ORF">E2C01_082463</name>
</gene>
<proteinExistence type="predicted"/>
<organism evidence="1 2">
    <name type="scientific">Portunus trituberculatus</name>
    <name type="common">Swimming crab</name>
    <name type="synonym">Neptunus trituberculatus</name>
    <dbReference type="NCBI Taxonomy" id="210409"/>
    <lineage>
        <taxon>Eukaryota</taxon>
        <taxon>Metazoa</taxon>
        <taxon>Ecdysozoa</taxon>
        <taxon>Arthropoda</taxon>
        <taxon>Crustacea</taxon>
        <taxon>Multicrustacea</taxon>
        <taxon>Malacostraca</taxon>
        <taxon>Eumalacostraca</taxon>
        <taxon>Eucarida</taxon>
        <taxon>Decapoda</taxon>
        <taxon>Pleocyemata</taxon>
        <taxon>Brachyura</taxon>
        <taxon>Eubrachyura</taxon>
        <taxon>Portunoidea</taxon>
        <taxon>Portunidae</taxon>
        <taxon>Portuninae</taxon>
        <taxon>Portunus</taxon>
    </lineage>
</organism>
<dbReference type="AlphaFoldDB" id="A0A5B7J1R5"/>
<reference evidence="1 2" key="1">
    <citation type="submission" date="2019-05" db="EMBL/GenBank/DDBJ databases">
        <title>Another draft genome of Portunus trituberculatus and its Hox gene families provides insights of decapod evolution.</title>
        <authorList>
            <person name="Jeong J.-H."/>
            <person name="Song I."/>
            <person name="Kim S."/>
            <person name="Choi T."/>
            <person name="Kim D."/>
            <person name="Ryu S."/>
            <person name="Kim W."/>
        </authorList>
    </citation>
    <scope>NUCLEOTIDE SEQUENCE [LARGE SCALE GENOMIC DNA]</scope>
    <source>
        <tissue evidence="1">Muscle</tissue>
    </source>
</reference>
<evidence type="ECO:0000313" key="1">
    <source>
        <dbReference type="EMBL" id="MPC87597.1"/>
    </source>
</evidence>
<protein>
    <submittedName>
        <fullName evidence="1">Uncharacterized protein</fullName>
    </submittedName>
</protein>
<comment type="caution">
    <text evidence="1">The sequence shown here is derived from an EMBL/GenBank/DDBJ whole genome shotgun (WGS) entry which is preliminary data.</text>
</comment>
<sequence length="20" mass="2249">MCVTRWKSLEGASAAWEEGH</sequence>
<keyword evidence="2" id="KW-1185">Reference proteome</keyword>
<evidence type="ECO:0000313" key="2">
    <source>
        <dbReference type="Proteomes" id="UP000324222"/>
    </source>
</evidence>